<feature type="transmembrane region" description="Helical" evidence="2">
    <location>
        <begin position="249"/>
        <end position="276"/>
    </location>
</feature>
<gene>
    <name evidence="4" type="ORF">GCM10009433_20600</name>
</gene>
<feature type="domain" description="YdbS-like PH" evidence="3">
    <location>
        <begin position="72"/>
        <end position="150"/>
    </location>
</feature>
<dbReference type="EMBL" id="BAAAGG010000021">
    <property type="protein sequence ID" value="GAA0761381.1"/>
    <property type="molecule type" value="Genomic_DNA"/>
</dbReference>
<name>A0ABN2KLR1_9FLAO</name>
<dbReference type="InterPro" id="IPR005182">
    <property type="entry name" value="YdbS-like_PH"/>
</dbReference>
<accession>A0ABN2KLR1</accession>
<organism evidence="4 5">
    <name type="scientific">Psychroflexus lacisalsi</name>
    <dbReference type="NCBI Taxonomy" id="503928"/>
    <lineage>
        <taxon>Bacteria</taxon>
        <taxon>Pseudomonadati</taxon>
        <taxon>Bacteroidota</taxon>
        <taxon>Flavobacteriia</taxon>
        <taxon>Flavobacteriales</taxon>
        <taxon>Flavobacteriaceae</taxon>
        <taxon>Psychroflexus</taxon>
    </lineage>
</organism>
<dbReference type="InterPro" id="IPR014529">
    <property type="entry name" value="UCP026631"/>
</dbReference>
<comment type="caution">
    <text evidence="4">The sequence shown here is derived from an EMBL/GenBank/DDBJ whole genome shotgun (WGS) entry which is preliminary data.</text>
</comment>
<feature type="coiled-coil region" evidence="1">
    <location>
        <begin position="141"/>
        <end position="168"/>
    </location>
</feature>
<keyword evidence="1" id="KW-0175">Coiled coil</keyword>
<evidence type="ECO:0000259" key="3">
    <source>
        <dbReference type="Pfam" id="PF03703"/>
    </source>
</evidence>
<protein>
    <recommendedName>
        <fullName evidence="3">YdbS-like PH domain-containing protein</fullName>
    </recommendedName>
</protein>
<dbReference type="Pfam" id="PF03703">
    <property type="entry name" value="bPH_2"/>
    <property type="match status" value="2"/>
</dbReference>
<reference evidence="4 5" key="1">
    <citation type="journal article" date="2019" name="Int. J. Syst. Evol. Microbiol.">
        <title>The Global Catalogue of Microorganisms (GCM) 10K type strain sequencing project: providing services to taxonomists for standard genome sequencing and annotation.</title>
        <authorList>
            <consortium name="The Broad Institute Genomics Platform"/>
            <consortium name="The Broad Institute Genome Sequencing Center for Infectious Disease"/>
            <person name="Wu L."/>
            <person name="Ma J."/>
        </authorList>
    </citation>
    <scope>NUCLEOTIDE SEQUENCE [LARGE SCALE GENOMIC DNA]</scope>
    <source>
        <strain evidence="4 5">JCM 16231</strain>
    </source>
</reference>
<feature type="domain" description="YdbS-like PH" evidence="3">
    <location>
        <begin position="431"/>
        <end position="500"/>
    </location>
</feature>
<keyword evidence="2" id="KW-0812">Transmembrane</keyword>
<dbReference type="Proteomes" id="UP001500185">
    <property type="component" value="Unassembled WGS sequence"/>
</dbReference>
<dbReference type="RefSeq" id="WP_224454929.1">
    <property type="nucleotide sequence ID" value="NZ_BAAAGG010000021.1"/>
</dbReference>
<sequence length="512" mass="59196">MTQIDFSIPRLQSFNGIFLIFFTDLVKRVRQNIYLIAIPFFKNNFFENYGTYIYIGLAVLVILQFVFSYLSYKKFKFSIQEDAFHLDKGVIKLSHIEIPFERIQNINLQQNIFQQVLNVVGFEIETAGEGLAEINIKALNKDFANALKARLIEEKQKVEANEEAAGENEEVSSASSINQAKLESKEPSILFQLDFTTLIKVGVSSNLFKGVGLLLAFFAYLYNFVMDFLTNIYDLNLEKDFKNRIPETITFITFLICGILIIGFLITIFTTVLKYYNLKIIKSQKNFEVEHGLLKKVNKVIKKSKTQIFEIRTNPLKNLFKINSVHVSQAASNQVTEKQKINLVGLSKSNLTILFKSLFELELYEQDFQFAKSQNRLFIRYFYKNLIVIIGLSAVAYFFYFNWLSGIVLIVIFAILIWLSYLKVKKSNVGFNSNFISIRKGSLDTKFKIVEIHKLQSFRLSRNIFQQNNGHADLILETASGTTTIEYLEENEATNLLNYLIFKVESIDKDWI</sequence>
<feature type="transmembrane region" description="Helical" evidence="2">
    <location>
        <begin position="406"/>
        <end position="424"/>
    </location>
</feature>
<dbReference type="PANTHER" id="PTHR34473:SF2">
    <property type="entry name" value="UPF0699 TRANSMEMBRANE PROTEIN YDBT"/>
    <property type="match status" value="1"/>
</dbReference>
<proteinExistence type="predicted"/>
<keyword evidence="5" id="KW-1185">Reference proteome</keyword>
<keyword evidence="2" id="KW-1133">Transmembrane helix</keyword>
<feature type="transmembrane region" description="Helical" evidence="2">
    <location>
        <begin position="207"/>
        <end position="229"/>
    </location>
</feature>
<keyword evidence="2" id="KW-0472">Membrane</keyword>
<evidence type="ECO:0000313" key="5">
    <source>
        <dbReference type="Proteomes" id="UP001500185"/>
    </source>
</evidence>
<evidence type="ECO:0000256" key="2">
    <source>
        <dbReference type="SAM" id="Phobius"/>
    </source>
</evidence>
<feature type="transmembrane region" description="Helical" evidence="2">
    <location>
        <begin position="381"/>
        <end position="400"/>
    </location>
</feature>
<dbReference type="PIRSF" id="PIRSF026631">
    <property type="entry name" value="UCP026631"/>
    <property type="match status" value="1"/>
</dbReference>
<dbReference type="PANTHER" id="PTHR34473">
    <property type="entry name" value="UPF0699 TRANSMEMBRANE PROTEIN YDBS"/>
    <property type="match status" value="1"/>
</dbReference>
<feature type="transmembrane region" description="Helical" evidence="2">
    <location>
        <begin position="49"/>
        <end position="70"/>
    </location>
</feature>
<evidence type="ECO:0000313" key="4">
    <source>
        <dbReference type="EMBL" id="GAA0761381.1"/>
    </source>
</evidence>
<evidence type="ECO:0000256" key="1">
    <source>
        <dbReference type="SAM" id="Coils"/>
    </source>
</evidence>